<name>A0A841ITQ1_9ACTN</name>
<proteinExistence type="predicted"/>
<protein>
    <submittedName>
        <fullName evidence="1">Uncharacterized protein</fullName>
    </submittedName>
</protein>
<keyword evidence="2" id="KW-1185">Reference proteome</keyword>
<dbReference type="Proteomes" id="UP000536604">
    <property type="component" value="Unassembled WGS sequence"/>
</dbReference>
<reference evidence="1 2" key="1">
    <citation type="submission" date="2020-08" db="EMBL/GenBank/DDBJ databases">
        <title>Genomic Encyclopedia of Type Strains, Phase III (KMG-III): the genomes of soil and plant-associated and newly described type strains.</title>
        <authorList>
            <person name="Whitman W."/>
        </authorList>
    </citation>
    <scope>NUCLEOTIDE SEQUENCE [LARGE SCALE GENOMIC DNA]</scope>
    <source>
        <strain evidence="1 2">CECT 8712</strain>
    </source>
</reference>
<sequence length="32" mass="3503">MTPGSSVDQVVDHHESLPEAETIELLKNLIAE</sequence>
<accession>A0A841ITQ1</accession>
<comment type="caution">
    <text evidence="1">The sequence shown here is derived from an EMBL/GenBank/DDBJ whole genome shotgun (WGS) entry which is preliminary data.</text>
</comment>
<evidence type="ECO:0000313" key="2">
    <source>
        <dbReference type="Proteomes" id="UP000536604"/>
    </source>
</evidence>
<gene>
    <name evidence="1" type="ORF">FHS13_003584</name>
</gene>
<dbReference type="AlphaFoldDB" id="A0A841ITQ1"/>
<organism evidence="1 2">
    <name type="scientific">Nocardiopsis algeriensis</name>
    <dbReference type="NCBI Taxonomy" id="1478215"/>
    <lineage>
        <taxon>Bacteria</taxon>
        <taxon>Bacillati</taxon>
        <taxon>Actinomycetota</taxon>
        <taxon>Actinomycetes</taxon>
        <taxon>Streptosporangiales</taxon>
        <taxon>Nocardiopsidaceae</taxon>
        <taxon>Nocardiopsis</taxon>
    </lineage>
</organism>
<evidence type="ECO:0000313" key="1">
    <source>
        <dbReference type="EMBL" id="MBB6121610.1"/>
    </source>
</evidence>
<dbReference type="EMBL" id="JACHJO010000011">
    <property type="protein sequence ID" value="MBB6121610.1"/>
    <property type="molecule type" value="Genomic_DNA"/>
</dbReference>